<evidence type="ECO:0000259" key="7">
    <source>
        <dbReference type="Pfam" id="PF01850"/>
    </source>
</evidence>
<keyword evidence="6" id="KW-0800">Toxin</keyword>
<keyword evidence="9" id="KW-1185">Reference proteome</keyword>
<reference evidence="8 9" key="1">
    <citation type="submission" date="2018-03" db="EMBL/GenBank/DDBJ databases">
        <title>Genomic Encyclopedia of Type Strains, Phase III (KMG-III): the genomes of soil and plant-associated and newly described type strains.</title>
        <authorList>
            <person name="Whitman W."/>
        </authorList>
    </citation>
    <scope>NUCLEOTIDE SEQUENCE [LARGE SCALE GENOMIC DNA]</scope>
    <source>
        <strain evidence="8 9">CGMCC 4.7125</strain>
    </source>
</reference>
<dbReference type="OrthoDB" id="556169at2"/>
<dbReference type="Pfam" id="PF01850">
    <property type="entry name" value="PIN"/>
    <property type="match status" value="1"/>
</dbReference>
<dbReference type="EMBL" id="PVNH01000003">
    <property type="protein sequence ID" value="PRX49264.1"/>
    <property type="molecule type" value="Genomic_DNA"/>
</dbReference>
<dbReference type="InterPro" id="IPR029060">
    <property type="entry name" value="PIN-like_dom_sf"/>
</dbReference>
<dbReference type="InterPro" id="IPR002716">
    <property type="entry name" value="PIN_dom"/>
</dbReference>
<dbReference type="CDD" id="cd18678">
    <property type="entry name" value="PIN_MtVapC25_VapC33-like"/>
    <property type="match status" value="1"/>
</dbReference>
<evidence type="ECO:0000256" key="1">
    <source>
        <dbReference type="ARBA" id="ARBA00022649"/>
    </source>
</evidence>
<dbReference type="SUPFAM" id="SSF88723">
    <property type="entry name" value="PIN domain-like"/>
    <property type="match status" value="1"/>
</dbReference>
<dbReference type="GO" id="GO:0090729">
    <property type="term" value="F:toxin activity"/>
    <property type="evidence" value="ECO:0007669"/>
    <property type="project" value="UniProtKB-KW"/>
</dbReference>
<feature type="binding site" evidence="6">
    <location>
        <position position="5"/>
    </location>
    <ligand>
        <name>Mg(2+)</name>
        <dbReference type="ChEBI" id="CHEBI:18420"/>
    </ligand>
</feature>
<proteinExistence type="inferred from homology"/>
<keyword evidence="5 6" id="KW-0460">Magnesium</keyword>
<keyword evidence="3 6" id="KW-0479">Metal-binding</keyword>
<comment type="cofactor">
    <cofactor evidence="6">
        <name>Mg(2+)</name>
        <dbReference type="ChEBI" id="CHEBI:18420"/>
    </cofactor>
</comment>
<comment type="function">
    <text evidence="6">Toxic component of a toxin-antitoxin (TA) system. An RNase.</text>
</comment>
<evidence type="ECO:0000256" key="5">
    <source>
        <dbReference type="ARBA" id="ARBA00022842"/>
    </source>
</evidence>
<evidence type="ECO:0000256" key="4">
    <source>
        <dbReference type="ARBA" id="ARBA00022801"/>
    </source>
</evidence>
<dbReference type="GO" id="GO:0004540">
    <property type="term" value="F:RNA nuclease activity"/>
    <property type="evidence" value="ECO:0007669"/>
    <property type="project" value="InterPro"/>
</dbReference>
<feature type="domain" description="PIN" evidence="7">
    <location>
        <begin position="3"/>
        <end position="133"/>
    </location>
</feature>
<evidence type="ECO:0000313" key="8">
    <source>
        <dbReference type="EMBL" id="PRX49264.1"/>
    </source>
</evidence>
<dbReference type="InterPro" id="IPR022907">
    <property type="entry name" value="VapC_family"/>
</dbReference>
<dbReference type="AlphaFoldDB" id="A0A2T0LYT3"/>
<comment type="caution">
    <text evidence="8">The sequence shown here is derived from an EMBL/GenBank/DDBJ whole genome shotgun (WGS) entry which is preliminary data.</text>
</comment>
<dbReference type="EC" id="3.1.-.-" evidence="6"/>
<gene>
    <name evidence="6" type="primary">vapC</name>
    <name evidence="8" type="ORF">B0I33_103298</name>
</gene>
<evidence type="ECO:0000256" key="6">
    <source>
        <dbReference type="HAMAP-Rule" id="MF_00265"/>
    </source>
</evidence>
<evidence type="ECO:0000313" key="9">
    <source>
        <dbReference type="Proteomes" id="UP000238362"/>
    </source>
</evidence>
<accession>A0A2T0LYT3</accession>
<dbReference type="Gene3D" id="3.40.50.1010">
    <property type="entry name" value="5'-nuclease"/>
    <property type="match status" value="1"/>
</dbReference>
<keyword evidence="2 6" id="KW-0540">Nuclease</keyword>
<protein>
    <recommendedName>
        <fullName evidence="6">Ribonuclease VapC</fullName>
        <shortName evidence="6">RNase VapC</shortName>
        <ecNumber evidence="6">3.1.-.-</ecNumber>
    </recommendedName>
    <alternativeName>
        <fullName evidence="6">Toxin VapC</fullName>
    </alternativeName>
</protein>
<sequence>MRIFDVNVFVYAFREDLPRHGEYRPWVESRLAGAEPVGVSEFVLSGFLRVVTNHRVFREPTTPEDALAFCAAVRHAPAAVPVRAGDRHWMVFEELCRTVAAKGNTVADVYHAALAIEHGATWVSADRDFAKFPGLSWELPPVPA</sequence>
<dbReference type="Proteomes" id="UP000238362">
    <property type="component" value="Unassembled WGS sequence"/>
</dbReference>
<dbReference type="GO" id="GO:0000287">
    <property type="term" value="F:magnesium ion binding"/>
    <property type="evidence" value="ECO:0007669"/>
    <property type="project" value="UniProtKB-UniRule"/>
</dbReference>
<keyword evidence="1 6" id="KW-1277">Toxin-antitoxin system</keyword>
<dbReference type="HAMAP" id="MF_00265">
    <property type="entry name" value="VapC_Nob1"/>
    <property type="match status" value="1"/>
</dbReference>
<keyword evidence="4 6" id="KW-0378">Hydrolase</keyword>
<organism evidence="8 9">
    <name type="scientific">Prauserella shujinwangii</name>
    <dbReference type="NCBI Taxonomy" id="1453103"/>
    <lineage>
        <taxon>Bacteria</taxon>
        <taxon>Bacillati</taxon>
        <taxon>Actinomycetota</taxon>
        <taxon>Actinomycetes</taxon>
        <taxon>Pseudonocardiales</taxon>
        <taxon>Pseudonocardiaceae</taxon>
        <taxon>Prauserella</taxon>
    </lineage>
</organism>
<name>A0A2T0LYT3_9PSEU</name>
<comment type="similarity">
    <text evidence="6">Belongs to the PINc/VapC protein family.</text>
</comment>
<feature type="binding site" evidence="6">
    <location>
        <position position="108"/>
    </location>
    <ligand>
        <name>Mg(2+)</name>
        <dbReference type="ChEBI" id="CHEBI:18420"/>
    </ligand>
</feature>
<dbReference type="NCBIfam" id="TIGR00028">
    <property type="entry name" value="Mtu_PIN_fam"/>
    <property type="match status" value="1"/>
</dbReference>
<dbReference type="GO" id="GO:0045926">
    <property type="term" value="P:negative regulation of growth"/>
    <property type="evidence" value="ECO:0007669"/>
    <property type="project" value="UniProtKB-ARBA"/>
</dbReference>
<evidence type="ECO:0000256" key="2">
    <source>
        <dbReference type="ARBA" id="ARBA00022722"/>
    </source>
</evidence>
<evidence type="ECO:0000256" key="3">
    <source>
        <dbReference type="ARBA" id="ARBA00022723"/>
    </source>
</evidence>
<dbReference type="InterPro" id="IPR006226">
    <property type="entry name" value="Mtu_PIN"/>
</dbReference>
<dbReference type="RefSeq" id="WP_106177950.1">
    <property type="nucleotide sequence ID" value="NZ_PVNH01000003.1"/>
</dbReference>
<dbReference type="GO" id="GO:0016788">
    <property type="term" value="F:hydrolase activity, acting on ester bonds"/>
    <property type="evidence" value="ECO:0007669"/>
    <property type="project" value="InterPro"/>
</dbReference>